<proteinExistence type="predicted"/>
<comment type="caution">
    <text evidence="2">The sequence shown here is derived from an EMBL/GenBank/DDBJ whole genome shotgun (WGS) entry which is preliminary data.</text>
</comment>
<dbReference type="GO" id="GO:0019901">
    <property type="term" value="F:protein kinase binding"/>
    <property type="evidence" value="ECO:0007669"/>
    <property type="project" value="InterPro"/>
</dbReference>
<dbReference type="STRING" id="1754192.A0A1Y1XG54"/>
<dbReference type="Gene3D" id="1.10.472.10">
    <property type="entry name" value="Cyclin-like"/>
    <property type="match status" value="1"/>
</dbReference>
<evidence type="ECO:0000259" key="1">
    <source>
        <dbReference type="Pfam" id="PF00134"/>
    </source>
</evidence>
<dbReference type="Proteomes" id="UP000193944">
    <property type="component" value="Unassembled WGS sequence"/>
</dbReference>
<dbReference type="PANTHER" id="PTHR15615">
    <property type="match status" value="1"/>
</dbReference>
<protein>
    <recommendedName>
        <fullName evidence="1">Cyclin N-terminal domain-containing protein</fullName>
    </recommendedName>
</protein>
<dbReference type="EMBL" id="MCFG01000053">
    <property type="protein sequence ID" value="ORX84364.1"/>
    <property type="molecule type" value="Genomic_DNA"/>
</dbReference>
<organism evidence="2 3">
    <name type="scientific">Anaeromyces robustus</name>
    <dbReference type="NCBI Taxonomy" id="1754192"/>
    <lineage>
        <taxon>Eukaryota</taxon>
        <taxon>Fungi</taxon>
        <taxon>Fungi incertae sedis</taxon>
        <taxon>Chytridiomycota</taxon>
        <taxon>Chytridiomycota incertae sedis</taxon>
        <taxon>Neocallimastigomycetes</taxon>
        <taxon>Neocallimastigales</taxon>
        <taxon>Neocallimastigaceae</taxon>
        <taxon>Anaeromyces</taxon>
    </lineage>
</organism>
<name>A0A1Y1XG54_9FUNG</name>
<feature type="domain" description="Cyclin N-terminal" evidence="1">
    <location>
        <begin position="7"/>
        <end position="59"/>
    </location>
</feature>
<dbReference type="GO" id="GO:0000307">
    <property type="term" value="C:cyclin-dependent protein kinase holoenzyme complex"/>
    <property type="evidence" value="ECO:0007669"/>
    <property type="project" value="TreeGrafter"/>
</dbReference>
<dbReference type="OrthoDB" id="2159396at2759"/>
<dbReference type="InterPro" id="IPR006671">
    <property type="entry name" value="Cyclin_N"/>
</dbReference>
<dbReference type="Pfam" id="PF00134">
    <property type="entry name" value="Cyclin_N"/>
    <property type="match status" value="1"/>
</dbReference>
<dbReference type="InterPro" id="IPR013922">
    <property type="entry name" value="Cyclin_PHO80-like"/>
</dbReference>
<dbReference type="InterPro" id="IPR036915">
    <property type="entry name" value="Cyclin-like_sf"/>
</dbReference>
<dbReference type="CDD" id="cd20557">
    <property type="entry name" value="CYCLIN_ScPCL1-like"/>
    <property type="match status" value="1"/>
</dbReference>
<evidence type="ECO:0000313" key="3">
    <source>
        <dbReference type="Proteomes" id="UP000193944"/>
    </source>
</evidence>
<evidence type="ECO:0000313" key="2">
    <source>
        <dbReference type="EMBL" id="ORX84364.1"/>
    </source>
</evidence>
<dbReference type="PANTHER" id="PTHR15615:SF10">
    <property type="entry name" value="PHO85 CYCLIN-2-RELATED"/>
    <property type="match status" value="1"/>
</dbReference>
<dbReference type="AlphaFoldDB" id="A0A1Y1XG54"/>
<sequence>TGLSCTKHRIFLATLIISQKYTQDVPYRNLDWSYITPFSLEDINLMERQLLYKLNYDLQFSENEV</sequence>
<gene>
    <name evidence="2" type="ORF">BCR32DRAFT_180483</name>
</gene>
<dbReference type="SUPFAM" id="SSF47954">
    <property type="entry name" value="Cyclin-like"/>
    <property type="match status" value="1"/>
</dbReference>
<feature type="non-terminal residue" evidence="2">
    <location>
        <position position="1"/>
    </location>
</feature>
<keyword evidence="3" id="KW-1185">Reference proteome</keyword>
<reference evidence="2 3" key="2">
    <citation type="submission" date="2016-08" db="EMBL/GenBank/DDBJ databases">
        <title>Pervasive Adenine N6-methylation of Active Genes in Fungi.</title>
        <authorList>
            <consortium name="DOE Joint Genome Institute"/>
            <person name="Mondo S.J."/>
            <person name="Dannebaum R.O."/>
            <person name="Kuo R.C."/>
            <person name="Labutti K."/>
            <person name="Haridas S."/>
            <person name="Kuo A."/>
            <person name="Salamov A."/>
            <person name="Ahrendt S.R."/>
            <person name="Lipzen A."/>
            <person name="Sullivan W."/>
            <person name="Andreopoulos W.B."/>
            <person name="Clum A."/>
            <person name="Lindquist E."/>
            <person name="Daum C."/>
            <person name="Ramamoorthy G.K."/>
            <person name="Gryganskyi A."/>
            <person name="Culley D."/>
            <person name="Magnuson J.K."/>
            <person name="James T.Y."/>
            <person name="O'Malley M.A."/>
            <person name="Stajich J.E."/>
            <person name="Spatafora J.W."/>
            <person name="Visel A."/>
            <person name="Grigoriev I.V."/>
        </authorList>
    </citation>
    <scope>NUCLEOTIDE SEQUENCE [LARGE SCALE GENOMIC DNA]</scope>
    <source>
        <strain evidence="2 3">S4</strain>
    </source>
</reference>
<accession>A0A1Y1XG54</accession>
<feature type="non-terminal residue" evidence="2">
    <location>
        <position position="65"/>
    </location>
</feature>
<dbReference type="GO" id="GO:0016538">
    <property type="term" value="F:cyclin-dependent protein serine/threonine kinase regulator activity"/>
    <property type="evidence" value="ECO:0007669"/>
    <property type="project" value="TreeGrafter"/>
</dbReference>
<dbReference type="GO" id="GO:0005634">
    <property type="term" value="C:nucleus"/>
    <property type="evidence" value="ECO:0007669"/>
    <property type="project" value="TreeGrafter"/>
</dbReference>
<reference evidence="2 3" key="1">
    <citation type="submission" date="2016-08" db="EMBL/GenBank/DDBJ databases">
        <title>A Parts List for Fungal Cellulosomes Revealed by Comparative Genomics.</title>
        <authorList>
            <consortium name="DOE Joint Genome Institute"/>
            <person name="Haitjema C.H."/>
            <person name="Gilmore S.P."/>
            <person name="Henske J.K."/>
            <person name="Solomon K.V."/>
            <person name="De Groot R."/>
            <person name="Kuo A."/>
            <person name="Mondo S.J."/>
            <person name="Salamov A.A."/>
            <person name="Labutti K."/>
            <person name="Zhao Z."/>
            <person name="Chiniquy J."/>
            <person name="Barry K."/>
            <person name="Brewer H.M."/>
            <person name="Purvine S.O."/>
            <person name="Wright A.T."/>
            <person name="Boxma B."/>
            <person name="Van Alen T."/>
            <person name="Hackstein J.H."/>
            <person name="Baker S.E."/>
            <person name="Grigoriev I.V."/>
            <person name="O'Malley M.A."/>
        </authorList>
    </citation>
    <scope>NUCLEOTIDE SEQUENCE [LARGE SCALE GENOMIC DNA]</scope>
    <source>
        <strain evidence="2 3">S4</strain>
    </source>
</reference>